<dbReference type="InterPro" id="IPR002818">
    <property type="entry name" value="DJ-1/PfpI"/>
</dbReference>
<dbReference type="Pfam" id="PF01965">
    <property type="entry name" value="DJ-1_PfpI"/>
    <property type="match status" value="1"/>
</dbReference>
<evidence type="ECO:0000313" key="5">
    <source>
        <dbReference type="EMBL" id="ACK50863.1"/>
    </source>
</evidence>
<dbReference type="CDD" id="cd03138">
    <property type="entry name" value="GATase1_AraC_2"/>
    <property type="match status" value="1"/>
</dbReference>
<evidence type="ECO:0000256" key="3">
    <source>
        <dbReference type="ARBA" id="ARBA00023163"/>
    </source>
</evidence>
<dbReference type="Pfam" id="PF12833">
    <property type="entry name" value="HTH_18"/>
    <property type="match status" value="1"/>
</dbReference>
<dbReference type="InterPro" id="IPR029062">
    <property type="entry name" value="Class_I_gatase-like"/>
</dbReference>
<dbReference type="SUPFAM" id="SSF46689">
    <property type="entry name" value="Homeodomain-like"/>
    <property type="match status" value="2"/>
</dbReference>
<dbReference type="InterPro" id="IPR052158">
    <property type="entry name" value="INH-QAR"/>
</dbReference>
<accession>B8ENS7</accession>
<keyword evidence="6" id="KW-1185">Reference proteome</keyword>
<dbReference type="HOGENOM" id="CLU_000445_59_0_5"/>
<organism evidence="5 6">
    <name type="scientific">Methylocella silvestris (strain DSM 15510 / CIP 108128 / LMG 27833 / NCIMB 13906 / BL2)</name>
    <dbReference type="NCBI Taxonomy" id="395965"/>
    <lineage>
        <taxon>Bacteria</taxon>
        <taxon>Pseudomonadati</taxon>
        <taxon>Pseudomonadota</taxon>
        <taxon>Alphaproteobacteria</taxon>
        <taxon>Hyphomicrobiales</taxon>
        <taxon>Beijerinckiaceae</taxon>
        <taxon>Methylocella</taxon>
    </lineage>
</organism>
<evidence type="ECO:0000313" key="6">
    <source>
        <dbReference type="Proteomes" id="UP000002257"/>
    </source>
</evidence>
<dbReference type="GO" id="GO:0043565">
    <property type="term" value="F:sequence-specific DNA binding"/>
    <property type="evidence" value="ECO:0007669"/>
    <property type="project" value="InterPro"/>
</dbReference>
<gene>
    <name evidence="5" type="ordered locus">Msil_1918</name>
</gene>
<dbReference type="Gene3D" id="3.40.50.880">
    <property type="match status" value="1"/>
</dbReference>
<dbReference type="EMBL" id="CP001280">
    <property type="protein sequence ID" value="ACK50863.1"/>
    <property type="molecule type" value="Genomic_DNA"/>
</dbReference>
<dbReference type="PROSITE" id="PS00041">
    <property type="entry name" value="HTH_ARAC_FAMILY_1"/>
    <property type="match status" value="1"/>
</dbReference>
<dbReference type="Proteomes" id="UP000002257">
    <property type="component" value="Chromosome"/>
</dbReference>
<evidence type="ECO:0000256" key="1">
    <source>
        <dbReference type="ARBA" id="ARBA00023015"/>
    </source>
</evidence>
<dbReference type="InterPro" id="IPR009057">
    <property type="entry name" value="Homeodomain-like_sf"/>
</dbReference>
<dbReference type="Gene3D" id="1.10.10.60">
    <property type="entry name" value="Homeodomain-like"/>
    <property type="match status" value="2"/>
</dbReference>
<dbReference type="PROSITE" id="PS01124">
    <property type="entry name" value="HTH_ARAC_FAMILY_2"/>
    <property type="match status" value="1"/>
</dbReference>
<dbReference type="PANTHER" id="PTHR43130:SF3">
    <property type="entry name" value="HTH-TYPE TRANSCRIPTIONAL REGULATOR RV1931C"/>
    <property type="match status" value="1"/>
</dbReference>
<reference evidence="5 6" key="1">
    <citation type="journal article" date="2010" name="J. Bacteriol.">
        <title>Complete genome sequence of the aerobic facultative methanotroph Methylocella silvestris BL2.</title>
        <authorList>
            <person name="Chen Y."/>
            <person name="Crombie A."/>
            <person name="Rahman M.T."/>
            <person name="Dedysh S.N."/>
            <person name="Liesack W."/>
            <person name="Stott M.B."/>
            <person name="Alam M."/>
            <person name="Theisen A.R."/>
            <person name="Murrell J.C."/>
            <person name="Dunfield P.F."/>
        </authorList>
    </citation>
    <scope>NUCLEOTIDE SEQUENCE [LARGE SCALE GENOMIC DNA]</scope>
    <source>
        <strain evidence="6">DSM 15510 / CIP 108128 / LMG 27833 / NCIMB 13906 / BL2</strain>
    </source>
</reference>
<dbReference type="RefSeq" id="WP_012590933.1">
    <property type="nucleotide sequence ID" value="NC_011666.1"/>
</dbReference>
<keyword evidence="1" id="KW-0805">Transcription regulation</keyword>
<sequence length="327" mass="35401">MAGALTEIGLLLYPGAQLAAVHGLTDLFEVANRLAREHNSACVLRVSHWRLEGPAGSAAARVFDTNPDAPGAPAILIAPPSLGELQTREAMAPLALWLKAQHAAGATLGSVCAGAFLIAETGLLAGRAATTHWVYAETLQQRYPQIIVDTDKLIIDDGDIITAGGLMAWTDLGLKLIDRLLGPTIMAETARFLLVDPPGREQRFYSHFAPKLRHGDEAILKVQHWLQAQGARETSLPAMAARAGLEQRTFLRRFSKATGLRPLEYCQHLRVGKAREMLEFTGRSVEEIAFAVGYADPGAFRKVFLKVVGLSPGHYRARFGAARAANR</sequence>
<dbReference type="AlphaFoldDB" id="B8ENS7"/>
<protein>
    <submittedName>
        <fullName evidence="5">Transcriptional regulator, AraC family</fullName>
    </submittedName>
</protein>
<keyword evidence="3" id="KW-0804">Transcription</keyword>
<evidence type="ECO:0000256" key="2">
    <source>
        <dbReference type="ARBA" id="ARBA00023125"/>
    </source>
</evidence>
<dbReference type="GO" id="GO:0003700">
    <property type="term" value="F:DNA-binding transcription factor activity"/>
    <property type="evidence" value="ECO:0007669"/>
    <property type="project" value="InterPro"/>
</dbReference>
<dbReference type="eggNOG" id="COG4977">
    <property type="taxonomic scope" value="Bacteria"/>
</dbReference>
<dbReference type="PANTHER" id="PTHR43130">
    <property type="entry name" value="ARAC-FAMILY TRANSCRIPTIONAL REGULATOR"/>
    <property type="match status" value="1"/>
</dbReference>
<dbReference type="SUPFAM" id="SSF52317">
    <property type="entry name" value="Class I glutamine amidotransferase-like"/>
    <property type="match status" value="1"/>
</dbReference>
<dbReference type="SMART" id="SM00342">
    <property type="entry name" value="HTH_ARAC"/>
    <property type="match status" value="1"/>
</dbReference>
<dbReference type="KEGG" id="msl:Msil_1918"/>
<evidence type="ECO:0000259" key="4">
    <source>
        <dbReference type="PROSITE" id="PS01124"/>
    </source>
</evidence>
<dbReference type="STRING" id="395965.Msil_1918"/>
<name>B8ENS7_METSB</name>
<dbReference type="InterPro" id="IPR018060">
    <property type="entry name" value="HTH_AraC"/>
</dbReference>
<keyword evidence="2" id="KW-0238">DNA-binding</keyword>
<dbReference type="OrthoDB" id="9793422at2"/>
<dbReference type="InterPro" id="IPR018062">
    <property type="entry name" value="HTH_AraC-typ_CS"/>
</dbReference>
<proteinExistence type="predicted"/>
<feature type="domain" description="HTH araC/xylS-type" evidence="4">
    <location>
        <begin position="220"/>
        <end position="318"/>
    </location>
</feature>